<feature type="domain" description="KfrA N-terminal DNA-binding" evidence="3">
    <location>
        <begin position="8"/>
        <end position="114"/>
    </location>
</feature>
<sequence>MARAGIYRSEVARARNNLLAMGRRPSIDAIRVELGNTGSKTTIQRYLKEIEEEENGNHGPKVAASEAILDLSTRLAEQLHQEADQQISVCTEKHKSEVAELNNLISTLQNEVSSFRGQAEQLALDLAAEKNVHMETQNRLQDERLINTQLTQRIQDIEALQVKEEEHRLSLEEKHRHAREALEHFRTSAKEQREQDRRQFEQQVQFLQNELRTSQNTVNTKQQELITSHESNARLSSELKHSRSEYQRADQELRLLSAVKEQLIIADMKNEQLLSQLAIINQREAELVNVIKLNDERLQEATFTAQQLETELMAARAVIATHQQIMQMLSPSQNPQNKNIDNIDSPLNSE</sequence>
<keyword evidence="5" id="KW-1185">Reference proteome</keyword>
<organism evidence="4 5">
    <name type="scientific">Methylomonas koyamae</name>
    <dbReference type="NCBI Taxonomy" id="702114"/>
    <lineage>
        <taxon>Bacteria</taxon>
        <taxon>Pseudomonadati</taxon>
        <taxon>Pseudomonadota</taxon>
        <taxon>Gammaproteobacteria</taxon>
        <taxon>Methylococcales</taxon>
        <taxon>Methylococcaceae</taxon>
        <taxon>Methylomonas</taxon>
    </lineage>
</organism>
<feature type="coiled-coil region" evidence="1">
    <location>
        <begin position="91"/>
        <end position="118"/>
    </location>
</feature>
<proteinExistence type="predicted"/>
<protein>
    <recommendedName>
        <fullName evidence="3">KfrA N-terminal DNA-binding domain-containing protein</fullName>
    </recommendedName>
</protein>
<gene>
    <name evidence="4" type="ORF">A1355_04845</name>
</gene>
<dbReference type="OrthoDB" id="7015148at2"/>
<feature type="coiled-coil region" evidence="1">
    <location>
        <begin position="298"/>
        <end position="325"/>
    </location>
</feature>
<dbReference type="Pfam" id="PF11740">
    <property type="entry name" value="KfrA_N"/>
    <property type="match status" value="1"/>
</dbReference>
<evidence type="ECO:0000259" key="3">
    <source>
        <dbReference type="Pfam" id="PF11740"/>
    </source>
</evidence>
<accession>A0A177NPB9</accession>
<dbReference type="EMBL" id="LUUK01000162">
    <property type="protein sequence ID" value="OAI19049.1"/>
    <property type="molecule type" value="Genomic_DNA"/>
</dbReference>
<dbReference type="Proteomes" id="UP000077628">
    <property type="component" value="Unassembled WGS sequence"/>
</dbReference>
<feature type="coiled-coil region" evidence="1">
    <location>
        <begin position="190"/>
        <end position="252"/>
    </location>
</feature>
<evidence type="ECO:0000256" key="2">
    <source>
        <dbReference type="SAM" id="MobiDB-lite"/>
    </source>
</evidence>
<keyword evidence="1" id="KW-0175">Coiled coil</keyword>
<evidence type="ECO:0000313" key="4">
    <source>
        <dbReference type="EMBL" id="OAI19049.1"/>
    </source>
</evidence>
<feature type="region of interest" description="Disordered" evidence="2">
    <location>
        <begin position="328"/>
        <end position="350"/>
    </location>
</feature>
<evidence type="ECO:0000256" key="1">
    <source>
        <dbReference type="SAM" id="Coils"/>
    </source>
</evidence>
<evidence type="ECO:0000313" key="5">
    <source>
        <dbReference type="Proteomes" id="UP000077628"/>
    </source>
</evidence>
<dbReference type="RefSeq" id="WP_064028209.1">
    <property type="nucleotide sequence ID" value="NZ_LUUK01000162.1"/>
</dbReference>
<dbReference type="STRING" id="702114.A1355_04845"/>
<reference evidence="5" key="1">
    <citation type="submission" date="2016-03" db="EMBL/GenBank/DDBJ databases">
        <authorList>
            <person name="Heylen K."/>
            <person name="De Vos P."/>
            <person name="Vekeman B."/>
        </authorList>
    </citation>
    <scope>NUCLEOTIDE SEQUENCE [LARGE SCALE GENOMIC DNA]</scope>
    <source>
        <strain evidence="5">R-45383</strain>
    </source>
</reference>
<dbReference type="InterPro" id="IPR021104">
    <property type="entry name" value="KfrA_DNA-bd_N"/>
</dbReference>
<dbReference type="AlphaFoldDB" id="A0A177NPB9"/>
<name>A0A177NPB9_9GAMM</name>
<comment type="caution">
    <text evidence="4">The sequence shown here is derived from an EMBL/GenBank/DDBJ whole genome shotgun (WGS) entry which is preliminary data.</text>
</comment>